<evidence type="ECO:0000256" key="9">
    <source>
        <dbReference type="HAMAP-Rule" id="MF_01148"/>
    </source>
</evidence>
<accession>A0A245ZS26</accession>
<dbReference type="EC" id="2.3.1.269" evidence="9"/>
<evidence type="ECO:0000256" key="8">
    <source>
        <dbReference type="ARBA" id="ARBA00023315"/>
    </source>
</evidence>
<evidence type="ECO:0000256" key="1">
    <source>
        <dbReference type="ARBA" id="ARBA00004651"/>
    </source>
</evidence>
<comment type="function">
    <text evidence="9">Catalyzes the phospholipid dependent N-acylation of the N-terminal cysteine of apolipoprotein, the last step in lipoprotein maturation.</text>
</comment>
<gene>
    <name evidence="9 11" type="primary">lnt</name>
    <name evidence="11" type="ORF">SPMU_08670</name>
</gene>
<evidence type="ECO:0000256" key="5">
    <source>
        <dbReference type="ARBA" id="ARBA00022692"/>
    </source>
</evidence>
<evidence type="ECO:0000313" key="11">
    <source>
        <dbReference type="EMBL" id="OWK32534.1"/>
    </source>
</evidence>
<dbReference type="InterPro" id="IPR045378">
    <property type="entry name" value="LNT_N"/>
</dbReference>
<proteinExistence type="inferred from homology"/>
<dbReference type="UniPathway" id="UPA00666"/>
<comment type="catalytic activity">
    <reaction evidence="9">
        <text>N-terminal S-1,2-diacyl-sn-glyceryl-L-cysteinyl-[lipoprotein] + a glycerophospholipid = N-acyl-S-1,2-diacyl-sn-glyceryl-L-cysteinyl-[lipoprotein] + a 2-acyl-sn-glycero-3-phospholipid + H(+)</text>
        <dbReference type="Rhea" id="RHEA:48228"/>
        <dbReference type="Rhea" id="RHEA-COMP:14681"/>
        <dbReference type="Rhea" id="RHEA-COMP:14684"/>
        <dbReference type="ChEBI" id="CHEBI:15378"/>
        <dbReference type="ChEBI" id="CHEBI:136912"/>
        <dbReference type="ChEBI" id="CHEBI:140656"/>
        <dbReference type="ChEBI" id="CHEBI:140657"/>
        <dbReference type="ChEBI" id="CHEBI:140660"/>
        <dbReference type="EC" id="2.3.1.269"/>
    </reaction>
</comment>
<dbReference type="PROSITE" id="PS50263">
    <property type="entry name" value="CN_HYDROLASE"/>
    <property type="match status" value="1"/>
</dbReference>
<dbReference type="GO" id="GO:0005886">
    <property type="term" value="C:plasma membrane"/>
    <property type="evidence" value="ECO:0007669"/>
    <property type="project" value="UniProtKB-SubCell"/>
</dbReference>
<feature type="transmembrane region" description="Helical" evidence="9">
    <location>
        <begin position="6"/>
        <end position="25"/>
    </location>
</feature>
<dbReference type="PANTHER" id="PTHR38686:SF1">
    <property type="entry name" value="APOLIPOPROTEIN N-ACYLTRANSFERASE"/>
    <property type="match status" value="1"/>
</dbReference>
<evidence type="ECO:0000256" key="2">
    <source>
        <dbReference type="ARBA" id="ARBA00010065"/>
    </source>
</evidence>
<keyword evidence="6 9" id="KW-1133">Transmembrane helix</keyword>
<comment type="caution">
    <text evidence="11">The sequence shown here is derived from an EMBL/GenBank/DDBJ whole genome shotgun (WGS) entry which is preliminary data.</text>
</comment>
<keyword evidence="8 9" id="KW-0012">Acyltransferase</keyword>
<dbReference type="Pfam" id="PF00795">
    <property type="entry name" value="CN_hydrolase"/>
    <property type="match status" value="1"/>
</dbReference>
<keyword evidence="3 9" id="KW-1003">Cell membrane</keyword>
<feature type="transmembrane region" description="Helical" evidence="9">
    <location>
        <begin position="67"/>
        <end position="91"/>
    </location>
</feature>
<feature type="transmembrane region" description="Helical" evidence="9">
    <location>
        <begin position="37"/>
        <end position="55"/>
    </location>
</feature>
<evidence type="ECO:0000256" key="4">
    <source>
        <dbReference type="ARBA" id="ARBA00022679"/>
    </source>
</evidence>
<dbReference type="PANTHER" id="PTHR38686">
    <property type="entry name" value="APOLIPOPROTEIN N-ACYLTRANSFERASE"/>
    <property type="match status" value="1"/>
</dbReference>
<dbReference type="InterPro" id="IPR003010">
    <property type="entry name" value="C-N_Hydrolase"/>
</dbReference>
<dbReference type="HAMAP" id="MF_01148">
    <property type="entry name" value="Lnt"/>
    <property type="match status" value="1"/>
</dbReference>
<evidence type="ECO:0000256" key="7">
    <source>
        <dbReference type="ARBA" id="ARBA00023136"/>
    </source>
</evidence>
<dbReference type="GO" id="GO:0042158">
    <property type="term" value="P:lipoprotein biosynthetic process"/>
    <property type="evidence" value="ECO:0007669"/>
    <property type="project" value="UniProtKB-UniRule"/>
</dbReference>
<protein>
    <recommendedName>
        <fullName evidence="9">Apolipoprotein N-acyltransferase</fullName>
        <shortName evidence="9">ALP N-acyltransferase</shortName>
        <ecNumber evidence="9">2.3.1.269</ecNumber>
    </recommendedName>
</protein>
<feature type="transmembrane region" description="Helical" evidence="9">
    <location>
        <begin position="103"/>
        <end position="127"/>
    </location>
</feature>
<keyword evidence="4 9" id="KW-0808">Transferase</keyword>
<keyword evidence="5 9" id="KW-0812">Transmembrane</keyword>
<feature type="domain" description="CN hydrolase" evidence="10">
    <location>
        <begin position="210"/>
        <end position="464"/>
    </location>
</feature>
<dbReference type="Gene3D" id="3.60.110.10">
    <property type="entry name" value="Carbon-nitrogen hydrolase"/>
    <property type="match status" value="1"/>
</dbReference>
<evidence type="ECO:0000256" key="3">
    <source>
        <dbReference type="ARBA" id="ARBA00022475"/>
    </source>
</evidence>
<sequence>MAACGFAPLQWWWLTLACVAGWMWIVRQAPSQKAALWWGWAFGVGHFTINNNWFQHAFDFQDKMPPVLGYAAPLALAFYLAVYPALAAGVAWRARGAKADAGFVLAFAAAWIVSEWLRSVMFTGYAWDPLSVIWVPVQPVALLAAWVGTYALSGLTVLLAGALLLIPRRPAPLGVALAGVAALLVAQWMSYRYLATAATVSPDHPVVRVVQPNVPQDARGESDTEMMLAKLSELSGKPGRAPRLIVWPEGVIRDFLEDGYPDYVYPTDPAFLRWRMARLLGPRDTLLTGGTALQFDAAGNAVMATNSVFAVGPDARLGKERYDKAHLVPYGEYLPIPWLLKPLGLARLVPGAMDFAEGPGPRALEVSGFGVVGIQICYEIIFSGRVVDRTKRPRMIFNPSNDAWFGKWGPPQHLAQARMRAIEEGLPVIRATPNGISAVIAADGALIGAVPHEQAGAIEVPLPAAAPPTLFSRMGNWLAAIVAVLLGGTAIAIRRRAR</sequence>
<dbReference type="NCBIfam" id="TIGR00546">
    <property type="entry name" value="lnt"/>
    <property type="match status" value="1"/>
</dbReference>
<dbReference type="CDD" id="cd07571">
    <property type="entry name" value="ALP_N-acyl_transferase"/>
    <property type="match status" value="1"/>
</dbReference>
<dbReference type="InterPro" id="IPR036526">
    <property type="entry name" value="C-N_Hydrolase_sf"/>
</dbReference>
<keyword evidence="12" id="KW-1185">Reference proteome</keyword>
<comment type="similarity">
    <text evidence="2 9">Belongs to the CN hydrolase family. Apolipoprotein N-acyltransferase subfamily.</text>
</comment>
<dbReference type="InterPro" id="IPR004563">
    <property type="entry name" value="Apolipo_AcylTrfase"/>
</dbReference>
<evidence type="ECO:0000313" key="12">
    <source>
        <dbReference type="Proteomes" id="UP000197783"/>
    </source>
</evidence>
<dbReference type="Pfam" id="PF20154">
    <property type="entry name" value="LNT_N"/>
    <property type="match status" value="1"/>
</dbReference>
<keyword evidence="7 9" id="KW-0472">Membrane</keyword>
<feature type="transmembrane region" description="Helical" evidence="9">
    <location>
        <begin position="474"/>
        <end position="493"/>
    </location>
</feature>
<comment type="subcellular location">
    <subcellularLocation>
        <location evidence="1 9">Cell membrane</location>
        <topology evidence="1 9">Multi-pass membrane protein</topology>
    </subcellularLocation>
</comment>
<dbReference type="EMBL" id="NBBJ01000001">
    <property type="protein sequence ID" value="OWK32534.1"/>
    <property type="molecule type" value="Genomic_DNA"/>
</dbReference>
<feature type="transmembrane region" description="Helical" evidence="9">
    <location>
        <begin position="173"/>
        <end position="191"/>
    </location>
</feature>
<comment type="pathway">
    <text evidence="9">Protein modification; lipoprotein biosynthesis (N-acyl transfer).</text>
</comment>
<organism evidence="11 12">
    <name type="scientific">Sphingomonas mucosissima</name>
    <dbReference type="NCBI Taxonomy" id="370959"/>
    <lineage>
        <taxon>Bacteria</taxon>
        <taxon>Pseudomonadati</taxon>
        <taxon>Pseudomonadota</taxon>
        <taxon>Alphaproteobacteria</taxon>
        <taxon>Sphingomonadales</taxon>
        <taxon>Sphingomonadaceae</taxon>
        <taxon>Sphingomonas</taxon>
    </lineage>
</organism>
<reference evidence="11 12" key="1">
    <citation type="submission" date="2017-03" db="EMBL/GenBank/DDBJ databases">
        <title>Genome sequence of Sphingomonas mucosissima DSM 17494.</title>
        <authorList>
            <person name="Poehlein A."/>
            <person name="Wuebbeler J.H."/>
            <person name="Steinbuechel A."/>
            <person name="Daniel R."/>
        </authorList>
    </citation>
    <scope>NUCLEOTIDE SEQUENCE [LARGE SCALE GENOMIC DNA]</scope>
    <source>
        <strain evidence="11 12">DSM 17494</strain>
    </source>
</reference>
<feature type="transmembrane region" description="Helical" evidence="9">
    <location>
        <begin position="139"/>
        <end position="166"/>
    </location>
</feature>
<name>A0A245ZS26_9SPHN</name>
<evidence type="ECO:0000259" key="10">
    <source>
        <dbReference type="PROSITE" id="PS50263"/>
    </source>
</evidence>
<dbReference type="GO" id="GO:0016410">
    <property type="term" value="F:N-acyltransferase activity"/>
    <property type="evidence" value="ECO:0007669"/>
    <property type="project" value="UniProtKB-UniRule"/>
</dbReference>
<evidence type="ECO:0000256" key="6">
    <source>
        <dbReference type="ARBA" id="ARBA00022989"/>
    </source>
</evidence>
<keyword evidence="11" id="KW-0449">Lipoprotein</keyword>
<dbReference type="Proteomes" id="UP000197783">
    <property type="component" value="Unassembled WGS sequence"/>
</dbReference>
<dbReference type="SUPFAM" id="SSF56317">
    <property type="entry name" value="Carbon-nitrogen hydrolase"/>
    <property type="match status" value="1"/>
</dbReference>
<dbReference type="AlphaFoldDB" id="A0A245ZS26"/>